<dbReference type="SMART" id="SM00827">
    <property type="entry name" value="PKS_AT"/>
    <property type="match status" value="1"/>
</dbReference>
<name>A0AAN6TF78_9PEZI</name>
<feature type="domain" description="PKS/mFAS DH" evidence="12">
    <location>
        <begin position="1031"/>
        <end position="1336"/>
    </location>
</feature>
<comment type="caution">
    <text evidence="13">The sequence shown here is derived from an EMBL/GenBank/DDBJ whole genome shotgun (WGS) entry which is preliminary data.</text>
</comment>
<dbReference type="InterPro" id="IPR016035">
    <property type="entry name" value="Acyl_Trfase/lysoPLipase"/>
</dbReference>
<dbReference type="Gene3D" id="3.40.47.10">
    <property type="match status" value="1"/>
</dbReference>
<dbReference type="PROSITE" id="PS00606">
    <property type="entry name" value="KS3_1"/>
    <property type="match status" value="1"/>
</dbReference>
<dbReference type="RefSeq" id="XP_064670898.1">
    <property type="nucleotide sequence ID" value="XM_064818537.1"/>
</dbReference>
<dbReference type="Pfam" id="PF00109">
    <property type="entry name" value="ketoacyl-synt"/>
    <property type="match status" value="1"/>
</dbReference>
<dbReference type="InterPro" id="IPR013217">
    <property type="entry name" value="Methyltransf_12"/>
</dbReference>
<dbReference type="Pfam" id="PF00698">
    <property type="entry name" value="Acyl_transf_1"/>
    <property type="match status" value="1"/>
</dbReference>
<dbReference type="InterPro" id="IPR014031">
    <property type="entry name" value="Ketoacyl_synth_C"/>
</dbReference>
<dbReference type="GO" id="GO:0031177">
    <property type="term" value="F:phosphopantetheine binding"/>
    <property type="evidence" value="ECO:0007669"/>
    <property type="project" value="InterPro"/>
</dbReference>
<evidence type="ECO:0000259" key="12">
    <source>
        <dbReference type="PROSITE" id="PS52019"/>
    </source>
</evidence>
<organism evidence="13 14">
    <name type="scientific">Canariomyces notabilis</name>
    <dbReference type="NCBI Taxonomy" id="2074819"/>
    <lineage>
        <taxon>Eukaryota</taxon>
        <taxon>Fungi</taxon>
        <taxon>Dikarya</taxon>
        <taxon>Ascomycota</taxon>
        <taxon>Pezizomycotina</taxon>
        <taxon>Sordariomycetes</taxon>
        <taxon>Sordariomycetidae</taxon>
        <taxon>Sordariales</taxon>
        <taxon>Chaetomiaceae</taxon>
        <taxon>Canariomyces</taxon>
    </lineage>
</organism>
<evidence type="ECO:0000256" key="2">
    <source>
        <dbReference type="ARBA" id="ARBA00022553"/>
    </source>
</evidence>
<dbReference type="InterPro" id="IPR001227">
    <property type="entry name" value="Ac_transferase_dom_sf"/>
</dbReference>
<feature type="active site" description="Proton donor; for dehydratase activity" evidence="8">
    <location>
        <position position="1247"/>
    </location>
</feature>
<dbReference type="GO" id="GO:0032259">
    <property type="term" value="P:methylation"/>
    <property type="evidence" value="ECO:0007669"/>
    <property type="project" value="UniProtKB-KW"/>
</dbReference>
<dbReference type="CDD" id="cd00833">
    <property type="entry name" value="PKS"/>
    <property type="match status" value="1"/>
</dbReference>
<feature type="active site" description="Proton acceptor; for dehydratase activity" evidence="8">
    <location>
        <position position="1063"/>
    </location>
</feature>
<dbReference type="Pfam" id="PF16197">
    <property type="entry name" value="KAsynt_C_assoc"/>
    <property type="match status" value="1"/>
</dbReference>
<evidence type="ECO:0008006" key="15">
    <source>
        <dbReference type="Google" id="ProtNLM"/>
    </source>
</evidence>
<dbReference type="Gene3D" id="1.10.1200.10">
    <property type="entry name" value="ACP-like"/>
    <property type="match status" value="1"/>
</dbReference>
<dbReference type="PANTHER" id="PTHR43775:SF50">
    <property type="entry name" value="HIGHLY REDUCING POLYKETIDE SYNTHASE SRDA"/>
    <property type="match status" value="1"/>
</dbReference>
<dbReference type="InterPro" id="IPR014030">
    <property type="entry name" value="Ketoacyl_synth_N"/>
</dbReference>
<dbReference type="SMART" id="SM00826">
    <property type="entry name" value="PKS_DH"/>
    <property type="match status" value="1"/>
</dbReference>
<dbReference type="Pfam" id="PF14765">
    <property type="entry name" value="PS-DH"/>
    <property type="match status" value="1"/>
</dbReference>
<evidence type="ECO:0000256" key="9">
    <source>
        <dbReference type="SAM" id="MobiDB-lite"/>
    </source>
</evidence>
<evidence type="ECO:0000256" key="6">
    <source>
        <dbReference type="ARBA" id="ARBA00023268"/>
    </source>
</evidence>
<dbReference type="InterPro" id="IPR042104">
    <property type="entry name" value="PKS_dehydratase_sf"/>
</dbReference>
<dbReference type="GO" id="GO:0008168">
    <property type="term" value="F:methyltransferase activity"/>
    <property type="evidence" value="ECO:0007669"/>
    <property type="project" value="UniProtKB-KW"/>
</dbReference>
<keyword evidence="5" id="KW-0560">Oxidoreductase</keyword>
<evidence type="ECO:0000256" key="7">
    <source>
        <dbReference type="ARBA" id="ARBA00023315"/>
    </source>
</evidence>
<dbReference type="Gene3D" id="3.40.50.150">
    <property type="entry name" value="Vaccinia Virus protein VP39"/>
    <property type="match status" value="1"/>
</dbReference>
<evidence type="ECO:0000259" key="11">
    <source>
        <dbReference type="PROSITE" id="PS52004"/>
    </source>
</evidence>
<evidence type="ECO:0000259" key="10">
    <source>
        <dbReference type="PROSITE" id="PS50075"/>
    </source>
</evidence>
<keyword evidence="4" id="KW-0521">NADP</keyword>
<dbReference type="InterPro" id="IPR049551">
    <property type="entry name" value="PKS_DH_C"/>
</dbReference>
<feature type="compositionally biased region" description="Polar residues" evidence="9">
    <location>
        <begin position="461"/>
        <end position="483"/>
    </location>
</feature>
<feature type="region of interest" description="C-terminal hotdog fold" evidence="8">
    <location>
        <begin position="1183"/>
        <end position="1336"/>
    </location>
</feature>
<dbReference type="SMART" id="SM00822">
    <property type="entry name" value="PKS_KR"/>
    <property type="match status" value="1"/>
</dbReference>
<dbReference type="Pfam" id="PF08240">
    <property type="entry name" value="ADH_N"/>
    <property type="match status" value="1"/>
</dbReference>
<dbReference type="InterPro" id="IPR014043">
    <property type="entry name" value="Acyl_transferase_dom"/>
</dbReference>
<dbReference type="Pfam" id="PF08659">
    <property type="entry name" value="KR"/>
    <property type="match status" value="1"/>
</dbReference>
<dbReference type="InterPro" id="IPR049552">
    <property type="entry name" value="PKS_DH_N"/>
</dbReference>
<dbReference type="Pfam" id="PF21089">
    <property type="entry name" value="PKS_DH_N"/>
    <property type="match status" value="1"/>
</dbReference>
<dbReference type="InterPro" id="IPR029063">
    <property type="entry name" value="SAM-dependent_MTases_sf"/>
</dbReference>
<evidence type="ECO:0000313" key="14">
    <source>
        <dbReference type="Proteomes" id="UP001302812"/>
    </source>
</evidence>
<evidence type="ECO:0000256" key="1">
    <source>
        <dbReference type="ARBA" id="ARBA00022450"/>
    </source>
</evidence>
<dbReference type="InterPro" id="IPR013154">
    <property type="entry name" value="ADH-like_N"/>
</dbReference>
<feature type="region of interest" description="Disordered" evidence="9">
    <location>
        <begin position="457"/>
        <end position="521"/>
    </location>
</feature>
<dbReference type="Pfam" id="PF22621">
    <property type="entry name" value="CurL-like_PKS_C"/>
    <property type="match status" value="1"/>
</dbReference>
<evidence type="ECO:0000256" key="4">
    <source>
        <dbReference type="ARBA" id="ARBA00022857"/>
    </source>
</evidence>
<dbReference type="PROSITE" id="PS50075">
    <property type="entry name" value="CARRIER"/>
    <property type="match status" value="1"/>
</dbReference>
<evidence type="ECO:0000256" key="8">
    <source>
        <dbReference type="PROSITE-ProRule" id="PRU01363"/>
    </source>
</evidence>
<reference evidence="13" key="2">
    <citation type="submission" date="2023-05" db="EMBL/GenBank/DDBJ databases">
        <authorList>
            <consortium name="Lawrence Berkeley National Laboratory"/>
            <person name="Steindorff A."/>
            <person name="Hensen N."/>
            <person name="Bonometti L."/>
            <person name="Westerberg I."/>
            <person name="Brannstrom I.O."/>
            <person name="Guillou S."/>
            <person name="Cros-Aarteil S."/>
            <person name="Calhoun S."/>
            <person name="Haridas S."/>
            <person name="Kuo A."/>
            <person name="Mondo S."/>
            <person name="Pangilinan J."/>
            <person name="Riley R."/>
            <person name="Labutti K."/>
            <person name="Andreopoulos B."/>
            <person name="Lipzen A."/>
            <person name="Chen C."/>
            <person name="Yanf M."/>
            <person name="Daum C."/>
            <person name="Ng V."/>
            <person name="Clum A."/>
            <person name="Ohm R."/>
            <person name="Martin F."/>
            <person name="Silar P."/>
            <person name="Natvig D."/>
            <person name="Lalanne C."/>
            <person name="Gautier V."/>
            <person name="Ament-Velasquez S.L."/>
            <person name="Kruys A."/>
            <person name="Hutchinson M.I."/>
            <person name="Powell A.J."/>
            <person name="Barry K."/>
            <person name="Miller A.N."/>
            <person name="Grigoriev I.V."/>
            <person name="Debuchy R."/>
            <person name="Gladieux P."/>
            <person name="Thoren M.H."/>
            <person name="Johannesson H."/>
        </authorList>
    </citation>
    <scope>NUCLEOTIDE SEQUENCE</scope>
    <source>
        <strain evidence="13">CBS 508.74</strain>
    </source>
</reference>
<dbReference type="InterPro" id="IPR016036">
    <property type="entry name" value="Malonyl_transacylase_ACP-bd"/>
</dbReference>
<accession>A0AAN6TF78</accession>
<dbReference type="InterPro" id="IPR036291">
    <property type="entry name" value="NAD(P)-bd_dom_sf"/>
</dbReference>
<dbReference type="CDD" id="cd02440">
    <property type="entry name" value="AdoMet_MTases"/>
    <property type="match status" value="1"/>
</dbReference>
<feature type="domain" description="Carrier" evidence="10">
    <location>
        <begin position="2567"/>
        <end position="2645"/>
    </location>
</feature>
<gene>
    <name evidence="13" type="ORF">N656DRAFT_828441</name>
</gene>
<dbReference type="Gene3D" id="3.40.366.10">
    <property type="entry name" value="Malonyl-Coenzyme A Acyl Carrier Protein, domain 2"/>
    <property type="match status" value="1"/>
</dbReference>
<dbReference type="PROSITE" id="PS52019">
    <property type="entry name" value="PKS_MFAS_DH"/>
    <property type="match status" value="1"/>
</dbReference>
<dbReference type="GO" id="GO:0044550">
    <property type="term" value="P:secondary metabolite biosynthetic process"/>
    <property type="evidence" value="ECO:0007669"/>
    <property type="project" value="TreeGrafter"/>
</dbReference>
<keyword evidence="14" id="KW-1185">Reference proteome</keyword>
<dbReference type="CDD" id="cd05195">
    <property type="entry name" value="enoyl_red"/>
    <property type="match status" value="1"/>
</dbReference>
<feature type="compositionally biased region" description="Low complexity" evidence="9">
    <location>
        <begin position="497"/>
        <end position="507"/>
    </location>
</feature>
<dbReference type="SUPFAM" id="SSF53901">
    <property type="entry name" value="Thiolase-like"/>
    <property type="match status" value="1"/>
</dbReference>
<dbReference type="SUPFAM" id="SSF51735">
    <property type="entry name" value="NAD(P)-binding Rossmann-fold domains"/>
    <property type="match status" value="2"/>
</dbReference>
<dbReference type="SUPFAM" id="SSF52151">
    <property type="entry name" value="FabD/lysophospholipase-like"/>
    <property type="match status" value="1"/>
</dbReference>
<dbReference type="PANTHER" id="PTHR43775">
    <property type="entry name" value="FATTY ACID SYNTHASE"/>
    <property type="match status" value="1"/>
</dbReference>
<dbReference type="InterPro" id="IPR036736">
    <property type="entry name" value="ACP-like_sf"/>
</dbReference>
<dbReference type="GO" id="GO:0016491">
    <property type="term" value="F:oxidoreductase activity"/>
    <property type="evidence" value="ECO:0007669"/>
    <property type="project" value="UniProtKB-KW"/>
</dbReference>
<dbReference type="InterPro" id="IPR057326">
    <property type="entry name" value="KR_dom"/>
</dbReference>
<dbReference type="InterPro" id="IPR006162">
    <property type="entry name" value="Ppantetheine_attach_site"/>
</dbReference>
<dbReference type="Gene3D" id="3.40.50.720">
    <property type="entry name" value="NAD(P)-binding Rossmann-like Domain"/>
    <property type="match status" value="2"/>
</dbReference>
<dbReference type="SUPFAM" id="SSF53335">
    <property type="entry name" value="S-adenosyl-L-methionine-dependent methyltransferases"/>
    <property type="match status" value="1"/>
</dbReference>
<proteinExistence type="predicted"/>
<evidence type="ECO:0000313" key="13">
    <source>
        <dbReference type="EMBL" id="KAK4113328.1"/>
    </source>
</evidence>
<dbReference type="InterPro" id="IPR018201">
    <property type="entry name" value="Ketoacyl_synth_AS"/>
</dbReference>
<dbReference type="InterPro" id="IPR032821">
    <property type="entry name" value="PKS_assoc"/>
</dbReference>
<dbReference type="Proteomes" id="UP001302812">
    <property type="component" value="Unassembled WGS sequence"/>
</dbReference>
<dbReference type="PROSITE" id="PS00012">
    <property type="entry name" value="PHOSPHOPANTETHEINE"/>
    <property type="match status" value="1"/>
</dbReference>
<dbReference type="GO" id="GO:0006633">
    <property type="term" value="P:fatty acid biosynthetic process"/>
    <property type="evidence" value="ECO:0007669"/>
    <property type="project" value="InterPro"/>
</dbReference>
<dbReference type="InterPro" id="IPR020843">
    <property type="entry name" value="ER"/>
</dbReference>
<dbReference type="Gene3D" id="3.30.70.3290">
    <property type="match status" value="1"/>
</dbReference>
<dbReference type="SMART" id="SM00829">
    <property type="entry name" value="PKS_ER"/>
    <property type="match status" value="1"/>
</dbReference>
<dbReference type="InterPro" id="IPR011032">
    <property type="entry name" value="GroES-like_sf"/>
</dbReference>
<evidence type="ECO:0000256" key="5">
    <source>
        <dbReference type="ARBA" id="ARBA00023002"/>
    </source>
</evidence>
<dbReference type="GO" id="GO:0004312">
    <property type="term" value="F:fatty acid synthase activity"/>
    <property type="evidence" value="ECO:0007669"/>
    <property type="project" value="TreeGrafter"/>
</dbReference>
<dbReference type="InterPro" id="IPR016039">
    <property type="entry name" value="Thiolase-like"/>
</dbReference>
<evidence type="ECO:0000256" key="3">
    <source>
        <dbReference type="ARBA" id="ARBA00022679"/>
    </source>
</evidence>
<dbReference type="Gene3D" id="3.90.180.10">
    <property type="entry name" value="Medium-chain alcohol dehydrogenases, catalytic domain"/>
    <property type="match status" value="1"/>
</dbReference>
<keyword evidence="1" id="KW-0596">Phosphopantetheine</keyword>
<dbReference type="GO" id="GO:0004315">
    <property type="term" value="F:3-oxoacyl-[acyl-carrier-protein] synthase activity"/>
    <property type="evidence" value="ECO:0007669"/>
    <property type="project" value="InterPro"/>
</dbReference>
<keyword evidence="2" id="KW-0597">Phosphoprotein</keyword>
<dbReference type="SMART" id="SM00825">
    <property type="entry name" value="PKS_KS"/>
    <property type="match status" value="1"/>
</dbReference>
<dbReference type="InterPro" id="IPR020807">
    <property type="entry name" value="PKS_DH"/>
</dbReference>
<dbReference type="Gene3D" id="3.10.129.110">
    <property type="entry name" value="Polyketide synthase dehydratase"/>
    <property type="match status" value="1"/>
</dbReference>
<dbReference type="GeneID" id="89942663"/>
<dbReference type="Pfam" id="PF02801">
    <property type="entry name" value="Ketoacyl-synt_C"/>
    <property type="match status" value="1"/>
</dbReference>
<dbReference type="SMART" id="SM00823">
    <property type="entry name" value="PKS_PP"/>
    <property type="match status" value="1"/>
</dbReference>
<dbReference type="InterPro" id="IPR020806">
    <property type="entry name" value="PKS_PP-bd"/>
</dbReference>
<dbReference type="SUPFAM" id="SSF50129">
    <property type="entry name" value="GroES-like"/>
    <property type="match status" value="1"/>
</dbReference>
<dbReference type="SUPFAM" id="SSF55048">
    <property type="entry name" value="Probable ACP-binding domain of malonyl-CoA ACP transacylase"/>
    <property type="match status" value="1"/>
</dbReference>
<dbReference type="InterPro" id="IPR009081">
    <property type="entry name" value="PP-bd_ACP"/>
</dbReference>
<dbReference type="InterPro" id="IPR013968">
    <property type="entry name" value="PKS_KR"/>
</dbReference>
<feature type="domain" description="Ketosynthase family 3 (KS3)" evidence="11">
    <location>
        <begin position="12"/>
        <end position="438"/>
    </location>
</feature>
<keyword evidence="7" id="KW-0012">Acyltransferase</keyword>
<dbReference type="InterPro" id="IPR050091">
    <property type="entry name" value="PKS_NRPS_Biosynth_Enz"/>
</dbReference>
<dbReference type="InterPro" id="IPR020841">
    <property type="entry name" value="PKS_Beta-ketoAc_synthase_dom"/>
</dbReference>
<keyword evidence="3" id="KW-0808">Transferase</keyword>
<dbReference type="InterPro" id="IPR049900">
    <property type="entry name" value="PKS_mFAS_DH"/>
</dbReference>
<feature type="region of interest" description="N-terminal hotdog fold" evidence="8">
    <location>
        <begin position="1031"/>
        <end position="1169"/>
    </location>
</feature>
<dbReference type="SUPFAM" id="SSF47336">
    <property type="entry name" value="ACP-like"/>
    <property type="match status" value="1"/>
</dbReference>
<dbReference type="Pfam" id="PF23297">
    <property type="entry name" value="ACP_SdgA_C"/>
    <property type="match status" value="1"/>
</dbReference>
<dbReference type="Pfam" id="PF08242">
    <property type="entry name" value="Methyltransf_12"/>
    <property type="match status" value="1"/>
</dbReference>
<sequence length="2650" mass="286527">MDSNSRCERDQHEPVAIVGMGCRWPGGVYNPSQFWDFLCNKVDGWREFDDPRFSTRGFHHPNGDRPGGFAMKGAFLTEQDARLFDHTFFGMTSLEVETMDPSQRKLLEVAYEAIENAGETWESISGSRTGVFVGNFCLDHWMIQSRDWDNPRPYAFVGAGTSILANRISYIFNLQGPSLTVDTACSSSMYALHLAVNAIRAGDCDAAIVASANWIADPGVQIALDKLGALSASSRCHTFDARAEGYARGEGFAAIYLKRPSLAIADKSPIRAMIRGSAMNSNGRTGGITRPSANGQEAVIREAYRHAGGLSFEDTSYFECHGTGTYVGDPIEVAAVGRVFAPVRDADDPLLVGSVKSNLGHGEGASALASVMKVVLALENGAIPPIFDLQTRNPNIDFDAAKVQPVTEVTPWPKNRLRRASINSFGYGGANAHCIIDHVNNVLPDYVAPGVFKSPAERPTNGLTNGHANGYTNGHQNGHQNGYHNGHRNGYQNGHQNGYHPNGNGHLNGHHNGHHSGYQNGYQNGYWSGQWNGHHDRALPQHHPVVKSPRLTATPDAATRQFVLLPLSAHNEQSLKLYVDALRGVINKFSLADIAYTLAARRSRFAQRSFCIVDKDDAAGDLVVDKKPVRAALHTVNLGFIFTGQGAQWHGMGAELFEYRVFRTAIDYLDSVLGTLPNAPSWSLRSILSGDCDPSLIQTAEVSQAVCTALQVGLVDLLASWSVRPSGVAGHSSGEIAAAYASGRITAAEAIVAAYIRGQAVSRNRQTGAMLAVGLGPDEAANYLDGREEQVKVAAINSPGSVTLSGDENAIDEVSAEMTAKSVFNRKLKTGGNAYHSHHMKPIGRQYDEMLAEGIAHIRKLGLVSVEDRYPAVLWASSVTPAKSTAEIDDFVSYWRANLESPVRFSEAVTRLLDGRDAPIQALVEIGPHATLKSPLEQIIKAIGATVTYGATVKRQEDGRKALLQLAGTLFTWNAPVDLAAVNAVDEPAATGMQHGCVCTGLPPYQYTYGGLNYYESRGSKEYRYRSILRHDLLGSKVAGTAKLRPQWRNILRMKDVPWLADHRLVPDAVLPGAGYLAMAVEAASRVHKEFPEALKIRGFSLRDVAINKSLVIPEDDYGVEILTTLELVDTATGQSPAWATFSISSVGRLTNEWTEHCTGHVKVEVGPAEEHVEPHQVLPAVSRVVDTRAWYEKFLEVGLGYGPAFQPLSNIRADPTSNLAVATVNLHTTSLKGGESRYPLHPASLDGAIQLGLIACHGGHSSEASTAFVPVQLSSLYLVNDIDAIAGDACTVIARGERRGIRSANLDLQMLGPGGEILLQVDGLRCISYSSAAKPVDRRFSSPFTRLVWRPDIRALSNSQARRLYPPPKENVEKSPAWGITNKLAHFVVLSMYETFGKLQDGPKPSGDVGHFFAWIQRKGQNDRSELMEEARELARKGVLLQKIEELASQANDVMEVRIAKLLHDNMADILYERRTGMDVIIGEGLLTPLYQSGLLMTGIYPQLHHVLAGIAHANPNIRVLEIGGGTGGATRIAMKAFCGPNGIKAYRDYTFTDISAGFLSGARESMAEYRDMIFSVFDIEADPVEQGYVLQSYDLIIACQVLHATSNMRRTLENCRKLLKPGGRLVLVETNQNFIVPGVVVGTFTGYWAGIPDGRVDAPFQSLPAWERSLREAGFSGLDVVLDDFPEPHNTTSVIVSTVPTEPANTPRSTTVHVLYSGTAAPSLGEHIRKELEQRGVSVKASTLGEASVKVGPESRVVLLLDEEHLLAKVSEKDLKIFQHLARNAASLVVLTSCGTVNGRNPDGALIPGLLRVLQNENPATQYMSVDVDADRFELGEAEANNLARCIVDREFKLSGSVPADDLEGDPSDREYSWHDGCLWVSRHVPDAGFHSQHGVDSRSKKPELLPLGSQGALRATFETPGVLNSLCFKSSEEILQPLPPDFVDVAVSAVGLNARDLDHWTGRVDGNSLSSEYAGVITAVGAAVDGLKIGDRVYGLGRGSFGNHTRVPATFASKLQPGDDMVKMASMPVAYATAIYAFDHVTHLRKGQSVLIQSGAKDVGLASICLAKAKGAEVFATVDTAEQASSLIDKLALPASHVISAPSLTALRRAAQETRKGKFDVVVKIDQGELPDQFLQVLAPLGHLIENASYSSIDLFAVLDSDPTLGAELMQSLDSYHRQGLIGPIPQLTAVDVAQLSTVIGNFANMTGKLVVGFENPDSLVRTIPSGPTVRFDPEACYVIVGALGGLGQSLIRWMGDRGARHMALLSRRHVSSVPGAQELVETLASRDIHVEGFVCDVSQKEQVAHVIQKLSTTRPIKGVVHAAVSYLDLTFDKLSAERWNDGLSAKVDGTKNLHEATLSMPLDFFVMITSALSVYAFATQGAYTAANNFQDAFARYRQQLGLPASTVSFSLIREITTVGTTDLTVNLFERNKTLTIGESQFLTLLEPAFLNNRTAEKASPEQWFGQQDDPLSAANLHTYLDPMAMAARASRELQAEGSAADRTPGWYSDGRIALIMRAFRDAQREKQSAGSGASLDEGSKNTAASVRKEFDAAVREGASGRAATVALVEKAIIRAVAEMLFVDAEGIDPAKSVAELGVDSLIAAELRNWFLKALGTQISMLELLDPGISISARAASITDKALEAKA</sequence>
<protein>
    <recommendedName>
        <fullName evidence="15">Polyketide synthase</fullName>
    </recommendedName>
</protein>
<dbReference type="EMBL" id="MU853339">
    <property type="protein sequence ID" value="KAK4113328.1"/>
    <property type="molecule type" value="Genomic_DNA"/>
</dbReference>
<reference evidence="13" key="1">
    <citation type="journal article" date="2023" name="Mol. Phylogenet. Evol.">
        <title>Genome-scale phylogeny and comparative genomics of the fungal order Sordariales.</title>
        <authorList>
            <person name="Hensen N."/>
            <person name="Bonometti L."/>
            <person name="Westerberg I."/>
            <person name="Brannstrom I.O."/>
            <person name="Guillou S."/>
            <person name="Cros-Aarteil S."/>
            <person name="Calhoun S."/>
            <person name="Haridas S."/>
            <person name="Kuo A."/>
            <person name="Mondo S."/>
            <person name="Pangilinan J."/>
            <person name="Riley R."/>
            <person name="LaButti K."/>
            <person name="Andreopoulos B."/>
            <person name="Lipzen A."/>
            <person name="Chen C."/>
            <person name="Yan M."/>
            <person name="Daum C."/>
            <person name="Ng V."/>
            <person name="Clum A."/>
            <person name="Steindorff A."/>
            <person name="Ohm R.A."/>
            <person name="Martin F."/>
            <person name="Silar P."/>
            <person name="Natvig D.O."/>
            <person name="Lalanne C."/>
            <person name="Gautier V."/>
            <person name="Ament-Velasquez S.L."/>
            <person name="Kruys A."/>
            <person name="Hutchinson M.I."/>
            <person name="Powell A.J."/>
            <person name="Barry K."/>
            <person name="Miller A.N."/>
            <person name="Grigoriev I.V."/>
            <person name="Debuchy R."/>
            <person name="Gladieux P."/>
            <person name="Hiltunen Thoren M."/>
            <person name="Johannesson H."/>
        </authorList>
    </citation>
    <scope>NUCLEOTIDE SEQUENCE</scope>
    <source>
        <strain evidence="13">CBS 508.74</strain>
    </source>
</reference>
<keyword evidence="6" id="KW-0511">Multifunctional enzyme</keyword>
<dbReference type="PROSITE" id="PS52004">
    <property type="entry name" value="KS3_2"/>
    <property type="match status" value="1"/>
</dbReference>